<gene>
    <name evidence="2" type="ORF">AC230_05805</name>
</gene>
<keyword evidence="3" id="KW-1185">Reference proteome</keyword>
<comment type="caution">
    <text evidence="2">The sequence shown here is derived from an EMBL/GenBank/DDBJ whole genome shotgun (WGS) entry which is preliminary data.</text>
</comment>
<name>A0A0K9XNL6_9ACTN</name>
<sequence>MPGGERALRRELVRQAGVDEATRRILLAFVLPLWTGAGLADWWLHRRSDIEHTAGTRESAIHALMLAEAGVPIMLGLFCQANAGVLATAAAGLGVHQATAFWDVAYAEQRREVTPNEQHVHSLLEVVPLMATASLFALHWDQALSLVGRGPAKPSFRLRPKHRPLSRRARFGVIAAVVLCGALPYAEEMLRCLRVDPSLRSRPARAETGSRTAAPPQPPAAPA</sequence>
<evidence type="ECO:0008006" key="4">
    <source>
        <dbReference type="Google" id="ProtNLM"/>
    </source>
</evidence>
<dbReference type="Proteomes" id="UP000037288">
    <property type="component" value="Unassembled WGS sequence"/>
</dbReference>
<dbReference type="EMBL" id="LFXA01000002">
    <property type="protein sequence ID" value="KNB54292.1"/>
    <property type="molecule type" value="Genomic_DNA"/>
</dbReference>
<dbReference type="STRING" id="1678637.AC230_05805"/>
<evidence type="ECO:0000313" key="3">
    <source>
        <dbReference type="Proteomes" id="UP000037288"/>
    </source>
</evidence>
<proteinExistence type="predicted"/>
<reference evidence="3" key="1">
    <citation type="submission" date="2015-07" db="EMBL/GenBank/DDBJ databases">
        <title>Draft genome sequence of Streptomyces sp. CMAA 1322, a bacterium isolated from Caatinga biome, from dry forest semiarid of Brazil.</title>
        <authorList>
            <person name="Santos S.N."/>
            <person name="Gacesa R."/>
            <person name="Taketani R.G."/>
            <person name="Long P.F."/>
            <person name="Melo I.S."/>
        </authorList>
    </citation>
    <scope>NUCLEOTIDE SEQUENCE [LARGE SCALE GENOMIC DNA]</scope>
    <source>
        <strain evidence="3">CMAA 1322</strain>
    </source>
</reference>
<protein>
    <recommendedName>
        <fullName evidence="4">Diguanylate cyclase</fullName>
    </recommendedName>
</protein>
<feature type="region of interest" description="Disordered" evidence="1">
    <location>
        <begin position="201"/>
        <end position="223"/>
    </location>
</feature>
<dbReference type="AlphaFoldDB" id="A0A0K9XNL6"/>
<evidence type="ECO:0000313" key="2">
    <source>
        <dbReference type="EMBL" id="KNB54292.1"/>
    </source>
</evidence>
<accession>A0A0K9XNL6</accession>
<organism evidence="2 3">
    <name type="scientific">Streptomyces caatingaensis</name>
    <dbReference type="NCBI Taxonomy" id="1678637"/>
    <lineage>
        <taxon>Bacteria</taxon>
        <taxon>Bacillati</taxon>
        <taxon>Actinomycetota</taxon>
        <taxon>Actinomycetes</taxon>
        <taxon>Kitasatosporales</taxon>
        <taxon>Streptomycetaceae</taxon>
        <taxon>Streptomyces</taxon>
    </lineage>
</organism>
<evidence type="ECO:0000256" key="1">
    <source>
        <dbReference type="SAM" id="MobiDB-lite"/>
    </source>
</evidence>
<dbReference type="PATRIC" id="fig|1678637.3.peg.1257"/>